<dbReference type="Pfam" id="PF09494">
    <property type="entry name" value="Slx4"/>
    <property type="match status" value="1"/>
</dbReference>
<evidence type="ECO:0000256" key="4">
    <source>
        <dbReference type="ARBA" id="ARBA00023172"/>
    </source>
</evidence>
<feature type="compositionally biased region" description="Basic and acidic residues" evidence="8">
    <location>
        <begin position="54"/>
        <end position="63"/>
    </location>
</feature>
<protein>
    <recommendedName>
        <fullName evidence="7">Structure-specific endonuclease subunit SLX4</fullName>
    </recommendedName>
</protein>
<dbReference type="EMBL" id="JAVHJO010000006">
    <property type="protein sequence ID" value="KAK6539496.1"/>
    <property type="molecule type" value="Genomic_DNA"/>
</dbReference>
<feature type="compositionally biased region" description="Low complexity" evidence="8">
    <location>
        <begin position="1"/>
        <end position="17"/>
    </location>
</feature>
<evidence type="ECO:0000256" key="6">
    <source>
        <dbReference type="ARBA" id="ARBA00023242"/>
    </source>
</evidence>
<feature type="region of interest" description="Disordered" evidence="8">
    <location>
        <begin position="520"/>
        <end position="604"/>
    </location>
</feature>
<dbReference type="AlphaFoldDB" id="A0AAV9XD26"/>
<feature type="compositionally biased region" description="Polar residues" evidence="8">
    <location>
        <begin position="24"/>
        <end position="47"/>
    </location>
</feature>
<feature type="region of interest" description="Disordered" evidence="8">
    <location>
        <begin position="664"/>
        <end position="720"/>
    </location>
</feature>
<feature type="region of interest" description="Disordered" evidence="8">
    <location>
        <begin position="322"/>
        <end position="373"/>
    </location>
</feature>
<dbReference type="GO" id="GO:0006281">
    <property type="term" value="P:DNA repair"/>
    <property type="evidence" value="ECO:0007669"/>
    <property type="project" value="UniProtKB-KW"/>
</dbReference>
<feature type="compositionally biased region" description="Basic and acidic residues" evidence="8">
    <location>
        <begin position="558"/>
        <end position="568"/>
    </location>
</feature>
<dbReference type="Proteomes" id="UP001365542">
    <property type="component" value="Unassembled WGS sequence"/>
</dbReference>
<feature type="compositionally biased region" description="Basic and acidic residues" evidence="8">
    <location>
        <begin position="578"/>
        <end position="588"/>
    </location>
</feature>
<sequence>MSTAITSSTSISLTLDSSPPPSGVFSSNNIIKSSFTEPPSNPNTPSRKSSKFRSVKDMLHLDDPIESEAPLDPKLTIPSPTGASKKLKRPSKVSSVLSKKSPNIPSPSISKTKTTLSAKDGKIKGKLTKSTVAIPEIGKTKTIDSFDVFAVPSSPNPTPPQQTLLETPPRETNIAVLEPYIPAKRTWTPVKENSQPDIIDLCTPDATNTTAFTSLLSIYKHEDVGGVPMSRVSSGGDSSEPLTKRRCLEFLDIPSLGKKQVSEPVLKAATESREETKVKAPAKPRKTKAKKLQTITGLAIAPYVTATEPAIEPAAAPTKKLAEAVKDDESTIVPEKPKRKRMTTAKKTPAKKKSSKKSPIPVPPSLLSPQSVRKRMDSQKFVFGTSSDLLLSNPPNDGWVLETSGRKLNTIQTHAKIHARASYDLDGFSDIDSDGLADAEPPMTDEPLVRTECTVDTTGWGIGDLEITKKVQPGTGSGGIGSKGLWAMASRGVAGRLLDVEVMDLVDEDDLESSQRILSQKSKNEVEVKKFEETSKTSKSLMKEKDKDVGTTKTKTTTNKEKLPKSERTQPPASVPAKDIEEKTKTKSEAAGTRSKSSDRPNFEGYTLVQLQTQIQKYGFKPVKSRKTMIEMLNNCWDSIEVNIAASQEVSSAQPPVLVEKVKAAAASKGKRKAKTEEDNADNTSVPKKRGRKPKAATIESVDDGTEPPKPKRARKSTTKLDTAKLFQTIAAAIKKQPKSATLENLSWWQRIMMDETIVLEEFTEWLVESGMRDSGVDDGIWAECGVCSEGTTGATADEKRVNAVKLWCEARSVSFIERR</sequence>
<feature type="compositionally biased region" description="Basic residues" evidence="8">
    <location>
        <begin position="337"/>
        <end position="356"/>
    </location>
</feature>
<comment type="similarity">
    <text evidence="2">Belongs to the SLX4 family.</text>
</comment>
<feature type="compositionally biased region" description="Low complexity" evidence="8">
    <location>
        <begin position="92"/>
        <end position="111"/>
    </location>
</feature>
<comment type="subcellular location">
    <subcellularLocation>
        <location evidence="1">Nucleus</location>
    </subcellularLocation>
</comment>
<gene>
    <name evidence="9" type="primary">SLX4</name>
    <name evidence="9" type="ORF">TWF694_009718</name>
</gene>
<comment type="caution">
    <text evidence="9">The sequence shown here is derived from an EMBL/GenBank/DDBJ whole genome shotgun (WGS) entry which is preliminary data.</text>
</comment>
<keyword evidence="5" id="KW-0234">DNA repair</keyword>
<dbReference type="GO" id="GO:0004519">
    <property type="term" value="F:endonuclease activity"/>
    <property type="evidence" value="ECO:0007669"/>
    <property type="project" value="UniProtKB-KW"/>
</dbReference>
<dbReference type="GO" id="GO:0006310">
    <property type="term" value="P:DNA recombination"/>
    <property type="evidence" value="ECO:0007669"/>
    <property type="project" value="UniProtKB-KW"/>
</dbReference>
<keyword evidence="9" id="KW-0378">Hydrolase</keyword>
<evidence type="ECO:0000256" key="2">
    <source>
        <dbReference type="ARBA" id="ARBA00006661"/>
    </source>
</evidence>
<evidence type="ECO:0000256" key="3">
    <source>
        <dbReference type="ARBA" id="ARBA00022763"/>
    </source>
</evidence>
<dbReference type="GO" id="GO:0006260">
    <property type="term" value="P:DNA replication"/>
    <property type="evidence" value="ECO:0007669"/>
    <property type="project" value="InterPro"/>
</dbReference>
<evidence type="ECO:0000313" key="10">
    <source>
        <dbReference type="Proteomes" id="UP001365542"/>
    </source>
</evidence>
<feature type="compositionally biased region" description="Basic and acidic residues" evidence="8">
    <location>
        <begin position="522"/>
        <end position="550"/>
    </location>
</feature>
<feature type="region of interest" description="Disordered" evidence="8">
    <location>
        <begin position="1"/>
        <end position="117"/>
    </location>
</feature>
<organism evidence="9 10">
    <name type="scientific">Orbilia ellipsospora</name>
    <dbReference type="NCBI Taxonomy" id="2528407"/>
    <lineage>
        <taxon>Eukaryota</taxon>
        <taxon>Fungi</taxon>
        <taxon>Dikarya</taxon>
        <taxon>Ascomycota</taxon>
        <taxon>Pezizomycotina</taxon>
        <taxon>Orbiliomycetes</taxon>
        <taxon>Orbiliales</taxon>
        <taxon>Orbiliaceae</taxon>
        <taxon>Orbilia</taxon>
    </lineage>
</organism>
<evidence type="ECO:0000313" key="9">
    <source>
        <dbReference type="EMBL" id="KAK6539496.1"/>
    </source>
</evidence>
<feature type="region of interest" description="Disordered" evidence="8">
    <location>
        <begin position="267"/>
        <end position="288"/>
    </location>
</feature>
<dbReference type="CDD" id="cd22999">
    <property type="entry name" value="SAP_SLX4"/>
    <property type="match status" value="1"/>
</dbReference>
<keyword evidence="9" id="KW-0540">Nuclease</keyword>
<keyword evidence="6" id="KW-0539">Nucleus</keyword>
<keyword evidence="9" id="KW-0255">Endonuclease</keyword>
<keyword evidence="10" id="KW-1185">Reference proteome</keyword>
<accession>A0AAV9XD26</accession>
<proteinExistence type="inferred from homology"/>
<dbReference type="GO" id="GO:0033557">
    <property type="term" value="C:Slx1-Slx4 complex"/>
    <property type="evidence" value="ECO:0007669"/>
    <property type="project" value="InterPro"/>
</dbReference>
<evidence type="ECO:0000256" key="5">
    <source>
        <dbReference type="ARBA" id="ARBA00023204"/>
    </source>
</evidence>
<keyword evidence="3" id="KW-0227">DNA damage</keyword>
<name>A0AAV9XD26_9PEZI</name>
<dbReference type="InterPro" id="IPR018574">
    <property type="entry name" value="Structure-sp_endonuc_su_Slx4"/>
</dbReference>
<evidence type="ECO:0000256" key="1">
    <source>
        <dbReference type="ARBA" id="ARBA00004123"/>
    </source>
</evidence>
<reference evidence="9 10" key="1">
    <citation type="submission" date="2019-10" db="EMBL/GenBank/DDBJ databases">
        <authorList>
            <person name="Palmer J.M."/>
        </authorList>
    </citation>
    <scope>NUCLEOTIDE SEQUENCE [LARGE SCALE GENOMIC DNA]</scope>
    <source>
        <strain evidence="9 10">TWF694</strain>
    </source>
</reference>
<evidence type="ECO:0000256" key="7">
    <source>
        <dbReference type="ARBA" id="ARBA00029496"/>
    </source>
</evidence>
<keyword evidence="4" id="KW-0233">DNA recombination</keyword>
<evidence type="ECO:0000256" key="8">
    <source>
        <dbReference type="SAM" id="MobiDB-lite"/>
    </source>
</evidence>